<evidence type="ECO:0000313" key="2">
    <source>
        <dbReference type="Proteomes" id="UP000243002"/>
    </source>
</evidence>
<organism evidence="1 2">
    <name type="scientific">Cyanobium usitatum str. Tous</name>
    <dbReference type="NCBI Taxonomy" id="2116684"/>
    <lineage>
        <taxon>Bacteria</taxon>
        <taxon>Bacillati</taxon>
        <taxon>Cyanobacteriota</taxon>
        <taxon>Cyanophyceae</taxon>
        <taxon>Synechococcales</taxon>
        <taxon>Prochlorococcaceae</taxon>
        <taxon>Cyanobium</taxon>
    </lineage>
</organism>
<name>A0A2P7MXL8_9CYAN</name>
<dbReference type="RefSeq" id="WP_127431987.1">
    <property type="nucleotide sequence ID" value="NZ_PXXO01000005.1"/>
</dbReference>
<dbReference type="Proteomes" id="UP000243002">
    <property type="component" value="Unassembled WGS sequence"/>
</dbReference>
<proteinExistence type="predicted"/>
<reference evidence="1 2" key="1">
    <citation type="journal article" date="2018" name="Environ. Microbiol.">
        <title>Ecological and genomic features of two widespread freshwater picocyanobacteria.</title>
        <authorList>
            <person name="Cabello-Yeves P.J."/>
            <person name="Picazo A."/>
            <person name="Camacho A."/>
            <person name="Callieri C."/>
            <person name="Rosselli R."/>
            <person name="Roda-Garcia J.J."/>
            <person name="Coutinho F.H."/>
            <person name="Rodriguez-Valera F."/>
        </authorList>
    </citation>
    <scope>NUCLEOTIDE SEQUENCE [LARGE SCALE GENOMIC DNA]</scope>
    <source>
        <strain evidence="1 2">Tous</strain>
    </source>
</reference>
<dbReference type="OrthoDB" id="5767373at2"/>
<keyword evidence="2" id="KW-1185">Reference proteome</keyword>
<gene>
    <name evidence="1" type="ORF">C7K55_06005</name>
</gene>
<protein>
    <submittedName>
        <fullName evidence="1">Uncharacterized protein</fullName>
    </submittedName>
</protein>
<comment type="caution">
    <text evidence="1">The sequence shown here is derived from an EMBL/GenBank/DDBJ whole genome shotgun (WGS) entry which is preliminary data.</text>
</comment>
<sequence length="248" mass="26036">MKRWYALGVSVLLVGGLATPSLVEARGGGGGFGGGGGRAGGWGGAGAGGRSWGGGSYHFQNNDFQRGYQGNHPMYGEGTRSNWGDDNRVNGSFDNDRFNRNINVNNNFYNRDYNGWNNNWRNGGYWGNRPWGTGWYGGWGGWGWWGASSAAWGLAGLATGAAITGLVDAASNNSSPVIVVPNTSYELNYGSVEAVGTYGASFNYNVDGQQLMGAANCQQGLLNGQQPGTSDQAQLLNAVCQVAYGSGS</sequence>
<evidence type="ECO:0000313" key="1">
    <source>
        <dbReference type="EMBL" id="PSJ05980.1"/>
    </source>
</evidence>
<dbReference type="EMBL" id="PXXO01000005">
    <property type="protein sequence ID" value="PSJ05980.1"/>
    <property type="molecule type" value="Genomic_DNA"/>
</dbReference>
<dbReference type="AlphaFoldDB" id="A0A2P7MXL8"/>
<accession>A0A2P7MXL8</accession>